<protein>
    <submittedName>
        <fullName evidence="12">Peptidase S8</fullName>
    </submittedName>
</protein>
<dbReference type="Gene3D" id="2.60.120.380">
    <property type="match status" value="1"/>
</dbReference>
<dbReference type="PANTHER" id="PTHR43806:SF11">
    <property type="entry name" value="CEREVISIN-RELATED"/>
    <property type="match status" value="1"/>
</dbReference>
<evidence type="ECO:0000256" key="9">
    <source>
        <dbReference type="PROSITE-ProRule" id="PRU01240"/>
    </source>
</evidence>
<dbReference type="PANTHER" id="PTHR43806">
    <property type="entry name" value="PEPTIDASE S8"/>
    <property type="match status" value="1"/>
</dbReference>
<dbReference type="InterPro" id="IPR022398">
    <property type="entry name" value="Peptidase_S8_His-AS"/>
</dbReference>
<feature type="chain" id="PRO_5013728665" evidence="10">
    <location>
        <begin position="31"/>
        <end position="603"/>
    </location>
</feature>
<dbReference type="CDD" id="cd07496">
    <property type="entry name" value="Peptidases_S8_13"/>
    <property type="match status" value="1"/>
</dbReference>
<dbReference type="SUPFAM" id="SSF52743">
    <property type="entry name" value="Subtilisin-like"/>
    <property type="match status" value="1"/>
</dbReference>
<feature type="domain" description="Peptidase S8/S53" evidence="11">
    <location>
        <begin position="172"/>
        <end position="466"/>
    </location>
</feature>
<dbReference type="InterPro" id="IPR023828">
    <property type="entry name" value="Peptidase_S8_Ser-AS"/>
</dbReference>
<feature type="active site" description="Charge relay system" evidence="9">
    <location>
        <position position="420"/>
    </location>
</feature>
<comment type="similarity">
    <text evidence="2 9">Belongs to the peptidase S8 family.</text>
</comment>
<comment type="caution">
    <text evidence="12">The sequence shown here is derived from an EMBL/GenBank/DDBJ whole genome shotgun (WGS) entry which is preliminary data.</text>
</comment>
<dbReference type="PROSITE" id="PS51892">
    <property type="entry name" value="SUBTILASE"/>
    <property type="match status" value="1"/>
</dbReference>
<dbReference type="OrthoDB" id="9790784at2"/>
<feature type="active site" description="Charge relay system" evidence="9">
    <location>
        <position position="241"/>
    </location>
</feature>
<evidence type="ECO:0000313" key="13">
    <source>
        <dbReference type="Proteomes" id="UP000228593"/>
    </source>
</evidence>
<evidence type="ECO:0000256" key="1">
    <source>
        <dbReference type="ARBA" id="ARBA00004613"/>
    </source>
</evidence>
<evidence type="ECO:0000256" key="7">
    <source>
        <dbReference type="ARBA" id="ARBA00022825"/>
    </source>
</evidence>
<dbReference type="InterPro" id="IPR034176">
    <property type="entry name" value="Peptidases_S8_13"/>
</dbReference>
<dbReference type="RefSeq" id="WP_099915288.1">
    <property type="nucleotide sequence ID" value="NZ_BMHS01000010.1"/>
</dbReference>
<keyword evidence="7 9" id="KW-0720">Serine protease</keyword>
<accession>A0A2G8T3Q8</accession>
<dbReference type="EMBL" id="PDOB01000007">
    <property type="protein sequence ID" value="PIL40642.1"/>
    <property type="molecule type" value="Genomic_DNA"/>
</dbReference>
<evidence type="ECO:0000256" key="5">
    <source>
        <dbReference type="ARBA" id="ARBA00022729"/>
    </source>
</evidence>
<keyword evidence="8" id="KW-0865">Zymogen</keyword>
<dbReference type="Gene3D" id="3.40.50.200">
    <property type="entry name" value="Peptidase S8/S53 domain"/>
    <property type="match status" value="1"/>
</dbReference>
<evidence type="ECO:0000256" key="2">
    <source>
        <dbReference type="ARBA" id="ARBA00011073"/>
    </source>
</evidence>
<dbReference type="PRINTS" id="PR00723">
    <property type="entry name" value="SUBTILISIN"/>
</dbReference>
<organism evidence="12 13">
    <name type="scientific">Massilia psychrophila</name>
    <dbReference type="NCBI Taxonomy" id="1603353"/>
    <lineage>
        <taxon>Bacteria</taxon>
        <taxon>Pseudomonadati</taxon>
        <taxon>Pseudomonadota</taxon>
        <taxon>Betaproteobacteria</taxon>
        <taxon>Burkholderiales</taxon>
        <taxon>Oxalobacteraceae</taxon>
        <taxon>Telluria group</taxon>
        <taxon>Massilia</taxon>
    </lineage>
</organism>
<dbReference type="InterPro" id="IPR036852">
    <property type="entry name" value="Peptidase_S8/S53_dom_sf"/>
</dbReference>
<dbReference type="FunFam" id="3.40.50.200:FF:000022">
    <property type="entry name" value="Extracellular protease"/>
    <property type="match status" value="1"/>
</dbReference>
<dbReference type="AlphaFoldDB" id="A0A2G8T3Q8"/>
<keyword evidence="5 10" id="KW-0732">Signal</keyword>
<dbReference type="GO" id="GO:0006508">
    <property type="term" value="P:proteolysis"/>
    <property type="evidence" value="ECO:0007669"/>
    <property type="project" value="UniProtKB-KW"/>
</dbReference>
<sequence length="603" mass="61063">MKLKHSTCPVILKFFAAAVVLGTAPLVAVAGVAEFDKPGQAADFIDTTDRLIVKYKDSVAGGKGAAKVATLGKDRLAKVDRAGQQFGLLMKLLHTSATGAHIIKLSKKVSVAEVEALARDLAERDPSVEYAEPDRLLQKMFTPNDPRYTEQWHYFESAGGLRANLAWDKATGTGVNVAVIDTGYRPHADLSGRFVGGYDFITDTAIAADGNGRDSDASDPGDSVVAGQCGANSPARSSSWHGTHVAGTIAAATNNGVGVAGVAYNAKIVPVRVLGKCGGYTSDIADAIIWSSGGAVTGVPANANPAKVINMSLGGGGACDTTTQNAINSARSRGTVVIVAAGNSNTDASTANPANCAGVVTVAATNRAGGRANYSNYGAVVDVAAPGGETGVAANGILSTLNTGSAGPGADNYAFYQGTSMATPHVAGVAALMLSKNGALTPDEIESKLKSSARAFPATCTSCGAGIVNANAAVDAATGTGPTLNETESNNTIGTANAVTTSATTVNGNMGSTTDTDYFVVQLPAGKTLTSTLSMTSSTNDYDLFVYNSSGTLLAKSENGAGATDTVTTANTGTSTLARYVRVVYFSGGTGSTSGKYTLKLGW</sequence>
<dbReference type="InterPro" id="IPR050131">
    <property type="entry name" value="Peptidase_S8_subtilisin-like"/>
</dbReference>
<reference evidence="12 13" key="1">
    <citation type="submission" date="2017-10" db="EMBL/GenBank/DDBJ databases">
        <title>Massilia psychrophilum sp. nov., a novel purple-pigmented bacterium isolated from Tianshan glacier, Xinjiang Municipality, China.</title>
        <authorList>
            <person name="Wang H."/>
        </authorList>
    </citation>
    <scope>NUCLEOTIDE SEQUENCE [LARGE SCALE GENOMIC DNA]</scope>
    <source>
        <strain evidence="12 13">JCM 30813</strain>
    </source>
</reference>
<keyword evidence="3" id="KW-0964">Secreted</keyword>
<evidence type="ECO:0000256" key="4">
    <source>
        <dbReference type="ARBA" id="ARBA00022670"/>
    </source>
</evidence>
<evidence type="ECO:0000313" key="12">
    <source>
        <dbReference type="EMBL" id="PIL40642.1"/>
    </source>
</evidence>
<dbReference type="PROSITE" id="PS00138">
    <property type="entry name" value="SUBTILASE_SER"/>
    <property type="match status" value="1"/>
</dbReference>
<evidence type="ECO:0000259" key="11">
    <source>
        <dbReference type="Pfam" id="PF00082"/>
    </source>
</evidence>
<dbReference type="Pfam" id="PF00082">
    <property type="entry name" value="Peptidase_S8"/>
    <property type="match status" value="1"/>
</dbReference>
<evidence type="ECO:0000256" key="8">
    <source>
        <dbReference type="ARBA" id="ARBA00023145"/>
    </source>
</evidence>
<evidence type="ECO:0000256" key="10">
    <source>
        <dbReference type="SAM" id="SignalP"/>
    </source>
</evidence>
<dbReference type="Proteomes" id="UP000228593">
    <property type="component" value="Unassembled WGS sequence"/>
</dbReference>
<dbReference type="GO" id="GO:0004252">
    <property type="term" value="F:serine-type endopeptidase activity"/>
    <property type="evidence" value="ECO:0007669"/>
    <property type="project" value="UniProtKB-UniRule"/>
</dbReference>
<proteinExistence type="inferred from homology"/>
<comment type="subcellular location">
    <subcellularLocation>
        <location evidence="1">Secreted</location>
    </subcellularLocation>
</comment>
<feature type="signal peptide" evidence="10">
    <location>
        <begin position="1"/>
        <end position="30"/>
    </location>
</feature>
<name>A0A2G8T3Q8_9BURK</name>
<dbReference type="PROSITE" id="PS00137">
    <property type="entry name" value="SUBTILASE_HIS"/>
    <property type="match status" value="1"/>
</dbReference>
<feature type="active site" description="Charge relay system" evidence="9">
    <location>
        <position position="181"/>
    </location>
</feature>
<dbReference type="InterPro" id="IPR000209">
    <property type="entry name" value="Peptidase_S8/S53_dom"/>
</dbReference>
<evidence type="ECO:0000256" key="6">
    <source>
        <dbReference type="ARBA" id="ARBA00022801"/>
    </source>
</evidence>
<keyword evidence="4 9" id="KW-0645">Protease</keyword>
<dbReference type="GO" id="GO:0005576">
    <property type="term" value="C:extracellular region"/>
    <property type="evidence" value="ECO:0007669"/>
    <property type="project" value="UniProtKB-SubCell"/>
</dbReference>
<keyword evidence="6 9" id="KW-0378">Hydrolase</keyword>
<evidence type="ECO:0000256" key="3">
    <source>
        <dbReference type="ARBA" id="ARBA00022525"/>
    </source>
</evidence>
<dbReference type="SUPFAM" id="SSF89260">
    <property type="entry name" value="Collagen-binding domain"/>
    <property type="match status" value="1"/>
</dbReference>
<dbReference type="InterPro" id="IPR015500">
    <property type="entry name" value="Peptidase_S8_subtilisin-rel"/>
</dbReference>
<gene>
    <name evidence="12" type="ORF">CR103_06940</name>
</gene>
<keyword evidence="13" id="KW-1185">Reference proteome</keyword>